<dbReference type="NCBIfam" id="TIGR01537">
    <property type="entry name" value="portal_HK97"/>
    <property type="match status" value="1"/>
</dbReference>
<dbReference type="InterPro" id="IPR006944">
    <property type="entry name" value="Phage/GTA_portal"/>
</dbReference>
<accession>A0A2G7T8K9</accession>
<proteinExistence type="predicted"/>
<keyword evidence="2" id="KW-1133">Transmembrane helix</keyword>
<name>A0A2G7T8K9_9FLAO</name>
<feature type="compositionally biased region" description="Basic and acidic residues" evidence="1">
    <location>
        <begin position="421"/>
        <end position="434"/>
    </location>
</feature>
<gene>
    <name evidence="3" type="ORF">CTI11_08785</name>
</gene>
<protein>
    <submittedName>
        <fullName evidence="3">Phage portal protein</fullName>
    </submittedName>
</protein>
<sequence>MTQTFNMTAPQHGSRVLSGWIAGREGAAERAGLLALGENEVTSSGTSMGELANLLGASSRSAAGVRVTKETAMRVSVVYAAVSLVAGAIASLPISIYERDTREKVDHDYWYLLNENAGGVWSAFTFWEYLMSAKLFEGDGFAELVRSSVRSSKIIALKPHHPLSVDPFRKGDKVLYRINPSDGGPAYTLDSADMLHVPSLGFDGLRSPSAITFAGREAIGAAIAAQEHTSRFFAGGANIDYALKAPGRLSDKQLGDLKASLLARAMNGGRGPLILSGGLEPAQLSINSKDAEILATRLFNVEEISRILGVPPHMIGHTDKQTSFGTGIEQQGIGFVRYTLQRHLTPIKQELNRKFWPVREKLFLEHMVEALERADLKTRYEAYRIAMGRAGEMPWMDASEVRRRENLPPNASLLRNPGNPGKDDGKGNNEKPTQ</sequence>
<evidence type="ECO:0000313" key="3">
    <source>
        <dbReference type="EMBL" id="PII36231.1"/>
    </source>
</evidence>
<organism evidence="3">
    <name type="scientific">Chryseobacterium sp. B5</name>
    <dbReference type="NCBI Taxonomy" id="2050562"/>
    <lineage>
        <taxon>Bacteria</taxon>
        <taxon>Pseudomonadati</taxon>
        <taxon>Bacteroidota</taxon>
        <taxon>Flavobacteriia</taxon>
        <taxon>Flavobacteriales</taxon>
        <taxon>Weeksellaceae</taxon>
        <taxon>Chryseobacterium group</taxon>
        <taxon>Chryseobacterium</taxon>
    </lineage>
</organism>
<keyword evidence="2" id="KW-0472">Membrane</keyword>
<dbReference type="AlphaFoldDB" id="A0A2G7T8K9"/>
<dbReference type="EMBL" id="PEKC01000023">
    <property type="protein sequence ID" value="PII36231.1"/>
    <property type="molecule type" value="Genomic_DNA"/>
</dbReference>
<evidence type="ECO:0000256" key="1">
    <source>
        <dbReference type="SAM" id="MobiDB-lite"/>
    </source>
</evidence>
<reference evidence="3" key="1">
    <citation type="submission" date="2017-10" db="EMBL/GenBank/DDBJ databases">
        <title>Chryseobacterium sp. B5 is a hydrocarbonoclastic and plant growth promoting bacterium.</title>
        <authorList>
            <person name="Thijs S."/>
            <person name="Gkorezis P."/>
            <person name="Van Hamme J."/>
        </authorList>
    </citation>
    <scope>NUCLEOTIDE SEQUENCE</scope>
    <source>
        <strain evidence="3">B5</strain>
    </source>
</reference>
<dbReference type="InterPro" id="IPR006427">
    <property type="entry name" value="Portal_HK97"/>
</dbReference>
<evidence type="ECO:0000256" key="2">
    <source>
        <dbReference type="SAM" id="Phobius"/>
    </source>
</evidence>
<feature type="transmembrane region" description="Helical" evidence="2">
    <location>
        <begin position="76"/>
        <end position="97"/>
    </location>
</feature>
<dbReference type="Pfam" id="PF04860">
    <property type="entry name" value="Phage_portal"/>
    <property type="match status" value="1"/>
</dbReference>
<comment type="caution">
    <text evidence="3">The sequence shown here is derived from an EMBL/GenBank/DDBJ whole genome shotgun (WGS) entry which is preliminary data.</text>
</comment>
<keyword evidence="2" id="KW-0812">Transmembrane</keyword>
<feature type="region of interest" description="Disordered" evidence="1">
    <location>
        <begin position="404"/>
        <end position="434"/>
    </location>
</feature>